<dbReference type="PANTHER" id="PTHR43135:SF3">
    <property type="entry name" value="ALPHA-D-RIBOSE 1-METHYLPHOSPHONATE 5-TRIPHOSPHATE DIPHOSPHATASE"/>
    <property type="match status" value="1"/>
</dbReference>
<gene>
    <name evidence="3" type="ORF">I4Q42_08165</name>
</gene>
<dbReference type="InterPro" id="IPR051781">
    <property type="entry name" value="Metallo-dep_Hydrolase"/>
</dbReference>
<evidence type="ECO:0000313" key="4">
    <source>
        <dbReference type="Proteomes" id="UP000639859"/>
    </source>
</evidence>
<dbReference type="EMBL" id="JADWOX010000004">
    <property type="protein sequence ID" value="MBI1683638.1"/>
    <property type="molecule type" value="Genomic_DNA"/>
</dbReference>
<dbReference type="SUPFAM" id="SSF51338">
    <property type="entry name" value="Composite domain of metallo-dependent hydrolases"/>
    <property type="match status" value="1"/>
</dbReference>
<protein>
    <submittedName>
        <fullName evidence="3">Amidohydrolase family protein</fullName>
    </submittedName>
</protein>
<name>A0ABS0SY81_9CAUL</name>
<organism evidence="3 4">
    <name type="scientific">Caulobacter hibisci</name>
    <dbReference type="NCBI Taxonomy" id="2035993"/>
    <lineage>
        <taxon>Bacteria</taxon>
        <taxon>Pseudomonadati</taxon>
        <taxon>Pseudomonadota</taxon>
        <taxon>Alphaproteobacteria</taxon>
        <taxon>Caulobacterales</taxon>
        <taxon>Caulobacteraceae</taxon>
        <taxon>Caulobacter</taxon>
    </lineage>
</organism>
<feature type="domain" description="Amidohydrolase-related" evidence="2">
    <location>
        <begin position="57"/>
        <end position="403"/>
    </location>
</feature>
<accession>A0ABS0SY81</accession>
<dbReference type="InterPro" id="IPR006680">
    <property type="entry name" value="Amidohydro-rel"/>
</dbReference>
<keyword evidence="4" id="KW-1185">Reference proteome</keyword>
<evidence type="ECO:0000256" key="1">
    <source>
        <dbReference type="SAM" id="MobiDB-lite"/>
    </source>
</evidence>
<evidence type="ECO:0000313" key="3">
    <source>
        <dbReference type="EMBL" id="MBI1683638.1"/>
    </source>
</evidence>
<dbReference type="Gene3D" id="2.30.40.10">
    <property type="entry name" value="Urease, subunit C, domain 1"/>
    <property type="match status" value="1"/>
</dbReference>
<dbReference type="Gene3D" id="3.20.20.140">
    <property type="entry name" value="Metal-dependent hydrolases"/>
    <property type="match status" value="1"/>
</dbReference>
<comment type="caution">
    <text evidence="3">The sequence shown here is derived from an EMBL/GenBank/DDBJ whole genome shotgun (WGS) entry which is preliminary data.</text>
</comment>
<dbReference type="Proteomes" id="UP000639859">
    <property type="component" value="Unassembled WGS sequence"/>
</dbReference>
<evidence type="ECO:0000259" key="2">
    <source>
        <dbReference type="Pfam" id="PF01979"/>
    </source>
</evidence>
<dbReference type="RefSeq" id="WP_198575573.1">
    <property type="nucleotide sequence ID" value="NZ_JADWOX010000004.1"/>
</dbReference>
<dbReference type="InterPro" id="IPR032466">
    <property type="entry name" value="Metal_Hydrolase"/>
</dbReference>
<proteinExistence type="predicted"/>
<dbReference type="Pfam" id="PF01979">
    <property type="entry name" value="Amidohydro_1"/>
    <property type="match status" value="1"/>
</dbReference>
<dbReference type="SUPFAM" id="SSF51556">
    <property type="entry name" value="Metallo-dependent hydrolases"/>
    <property type="match status" value="1"/>
</dbReference>
<sequence length="415" mass="44713">MARTLITNIQIFDGSGRAPFSGEVLIEDNRIARVAETASEGRIEAADATVIDGAGATLMPGMVEAHAHLSWPSSIERFIPDFVLPPEEQLLATVRNARVLLESGFTSAYSAGALGERIEVVVRNEIDGGWTPGPRLRASTIERSPEGDPIATGDIHHGRGADAMKAFVKFCKEIGIDQVKLQISGEDALLPGSSQHILYTEEEAQAAGEQARESDIWLSAHTQASEAIKMALRAGVRVLYHCTYADAEALDLLEAAKDEIFVAPAIGVIVATLEAKPPPHIDMTSMKEAAVPVIELSKKLIPELKRRGIRVLPGGDYGFPFNPNGTNARDLQHFVDLFGYTPTEALVAATKLGGELMGRAHELGLVEPGYLADLLLVDGDPTQDVSILQRRDRLLMIMKDGKMHKAPAQPIARAA</sequence>
<reference evidence="3 4" key="1">
    <citation type="submission" date="2020-11" db="EMBL/GenBank/DDBJ databases">
        <title>genome sequence of strain KACC 18849.</title>
        <authorList>
            <person name="Gao J."/>
            <person name="Zhang X."/>
        </authorList>
    </citation>
    <scope>NUCLEOTIDE SEQUENCE [LARGE SCALE GENOMIC DNA]</scope>
    <source>
        <strain evidence="3 4">KACC 18849</strain>
    </source>
</reference>
<dbReference type="InterPro" id="IPR011059">
    <property type="entry name" value="Metal-dep_hydrolase_composite"/>
</dbReference>
<feature type="region of interest" description="Disordered" evidence="1">
    <location>
        <begin position="133"/>
        <end position="155"/>
    </location>
</feature>
<dbReference type="PANTHER" id="PTHR43135">
    <property type="entry name" value="ALPHA-D-RIBOSE 1-METHYLPHOSPHONATE 5-TRIPHOSPHATE DIPHOSPHATASE"/>
    <property type="match status" value="1"/>
</dbReference>